<evidence type="ECO:0000313" key="2">
    <source>
        <dbReference type="Proteomes" id="UP000321304"/>
    </source>
</evidence>
<keyword evidence="2" id="KW-1185">Reference proteome</keyword>
<name>A0A560L8B1_9BRAD</name>
<protein>
    <submittedName>
        <fullName evidence="1">Uncharacterized protein</fullName>
    </submittedName>
</protein>
<dbReference type="Proteomes" id="UP000321304">
    <property type="component" value="Unassembled WGS sequence"/>
</dbReference>
<comment type="caution">
    <text evidence="1">The sequence shown here is derived from an EMBL/GenBank/DDBJ whole genome shotgun (WGS) entry which is preliminary data.</text>
</comment>
<evidence type="ECO:0000313" key="1">
    <source>
        <dbReference type="EMBL" id="TWB89400.1"/>
    </source>
</evidence>
<dbReference type="AlphaFoldDB" id="A0A560L8B1"/>
<sequence>MRVAPYACYLPDNQRDASVEDQLRVCCLDAEKQG</sequence>
<proteinExistence type="predicted"/>
<gene>
    <name evidence="1" type="ORF">FBZ93_116117</name>
</gene>
<accession>A0A560L8B1</accession>
<reference evidence="1 2" key="1">
    <citation type="submission" date="2019-06" db="EMBL/GenBank/DDBJ databases">
        <title>Genomic Encyclopedia of Type Strains, Phase IV (KMG-V): Genome sequencing to study the core and pangenomes of soil and plant-associated prokaryotes.</title>
        <authorList>
            <person name="Whitman W."/>
        </authorList>
    </citation>
    <scope>NUCLEOTIDE SEQUENCE [LARGE SCALE GENOMIC DNA]</scope>
    <source>
        <strain evidence="1 2">BR 10355</strain>
    </source>
</reference>
<dbReference type="EMBL" id="VITY01000016">
    <property type="protein sequence ID" value="TWB89400.1"/>
    <property type="molecule type" value="Genomic_DNA"/>
</dbReference>
<organism evidence="1 2">
    <name type="scientific">Bradyrhizobium macuxiense</name>
    <dbReference type="NCBI Taxonomy" id="1755647"/>
    <lineage>
        <taxon>Bacteria</taxon>
        <taxon>Pseudomonadati</taxon>
        <taxon>Pseudomonadota</taxon>
        <taxon>Alphaproteobacteria</taxon>
        <taxon>Hyphomicrobiales</taxon>
        <taxon>Nitrobacteraceae</taxon>
        <taxon>Bradyrhizobium</taxon>
    </lineage>
</organism>